<organism evidence="2 3">
    <name type="scientific">Corallococcus terminator</name>
    <dbReference type="NCBI Taxonomy" id="2316733"/>
    <lineage>
        <taxon>Bacteria</taxon>
        <taxon>Pseudomonadati</taxon>
        <taxon>Myxococcota</taxon>
        <taxon>Myxococcia</taxon>
        <taxon>Myxococcales</taxon>
        <taxon>Cystobacterineae</taxon>
        <taxon>Myxococcaceae</taxon>
        <taxon>Corallococcus</taxon>
    </lineage>
</organism>
<reference evidence="3" key="1">
    <citation type="submission" date="2018-09" db="EMBL/GenBank/DDBJ databases">
        <authorList>
            <person name="Livingstone P.G."/>
            <person name="Whitworth D.E."/>
        </authorList>
    </citation>
    <scope>NUCLEOTIDE SEQUENCE [LARGE SCALE GENOMIC DNA]</scope>
    <source>
        <strain evidence="3">CA054A</strain>
    </source>
</reference>
<comment type="caution">
    <text evidence="2">The sequence shown here is derived from an EMBL/GenBank/DDBJ whole genome shotgun (WGS) entry which is preliminary data.</text>
</comment>
<gene>
    <name evidence="2" type="ORF">D7V88_31260</name>
</gene>
<evidence type="ECO:0000259" key="1">
    <source>
        <dbReference type="Pfam" id="PF15579"/>
    </source>
</evidence>
<dbReference type="Pfam" id="PF15579">
    <property type="entry name" value="Imm52"/>
    <property type="match status" value="1"/>
</dbReference>
<protein>
    <recommendedName>
        <fullName evidence="1">Immunity protein 52 domain-containing protein</fullName>
    </recommendedName>
</protein>
<dbReference type="RefSeq" id="WP_120544277.1">
    <property type="nucleotide sequence ID" value="NZ_RAVZ01000288.1"/>
</dbReference>
<sequence>MKETYYAGCYWLARPEPVDACAHRLTDFLSRLGSLESTWNRWHQAAANFEKARRRQVQPDAATLAKLLGSKANRFAGSSSFWLWAGENEDETSGVNGNCGGPSKHVCSVCVLTLGNLGRIAERVLTAPTLTSVVRAMALAWEPEFGIATSHEYRELVAPKTGADAGTFVGWVMYFADFRGPVPLLPASVRVEHLPERGTLITLTQEKFTVSNPEHVALAADVQVRLQDAGLLRPLRPWGT</sequence>
<evidence type="ECO:0000313" key="2">
    <source>
        <dbReference type="EMBL" id="RKG77217.1"/>
    </source>
</evidence>
<feature type="domain" description="Immunity protein 52" evidence="1">
    <location>
        <begin position="3"/>
        <end position="235"/>
    </location>
</feature>
<keyword evidence="3" id="KW-1185">Reference proteome</keyword>
<name>A0A3A8I189_9BACT</name>
<proteinExistence type="predicted"/>
<dbReference type="Proteomes" id="UP000268094">
    <property type="component" value="Unassembled WGS sequence"/>
</dbReference>
<dbReference type="OrthoDB" id="5521128at2"/>
<dbReference type="AlphaFoldDB" id="A0A3A8I189"/>
<dbReference type="InterPro" id="IPR028969">
    <property type="entry name" value="Imm52"/>
</dbReference>
<dbReference type="EMBL" id="RAVZ01000288">
    <property type="protein sequence ID" value="RKG77217.1"/>
    <property type="molecule type" value="Genomic_DNA"/>
</dbReference>
<evidence type="ECO:0000313" key="3">
    <source>
        <dbReference type="Proteomes" id="UP000268094"/>
    </source>
</evidence>
<accession>A0A3A8I189</accession>